<evidence type="ECO:0000259" key="2">
    <source>
        <dbReference type="PROSITE" id="PS51186"/>
    </source>
</evidence>
<organism evidence="3 4">
    <name type="scientific">Natronobacterium haloterrestre</name>
    <name type="common">Halobiforma haloterrestris</name>
    <dbReference type="NCBI Taxonomy" id="148448"/>
    <lineage>
        <taxon>Archaea</taxon>
        <taxon>Methanobacteriati</taxon>
        <taxon>Methanobacteriota</taxon>
        <taxon>Stenosarchaea group</taxon>
        <taxon>Halobacteria</taxon>
        <taxon>Halobacteriales</taxon>
        <taxon>Natrialbaceae</taxon>
        <taxon>Natronobacterium</taxon>
    </lineage>
</organism>
<sequence length="327" mass="36286">MSPNPSIEADSVTDSDADEIRIRRATHDDYEGVRAFTEDIWDDRGGDYIPEIYHDWLEDEDERDEKKTFLATVEETPVGIVQAVLLSPDEAWFQGIRVAADYRGRGISRRLNEACFEWARERGATVGRILIHSWNTASFAAARSSGFEPVTQFRFAEPDPDPDAGVDPGAGPARVTSDPHAAWRYWTHSDARERLEGLGMAPEETWALRELTRADFERLADETAVFALERGDGLAATAYRNRTYDRENDDDDGTETTWAEYGVAGWEDADAARALFAAISRDAAAVGADETRVLIPETTRFVTDAAYAGAGLAEEPDFVLGIDLTAR</sequence>
<feature type="domain" description="N-acetyltransferase" evidence="2">
    <location>
        <begin position="20"/>
        <end position="178"/>
    </location>
</feature>
<evidence type="ECO:0000256" key="1">
    <source>
        <dbReference type="SAM" id="MobiDB-lite"/>
    </source>
</evidence>
<dbReference type="EMBL" id="FOKW01000001">
    <property type="protein sequence ID" value="SFB68716.1"/>
    <property type="molecule type" value="Genomic_DNA"/>
</dbReference>
<keyword evidence="3" id="KW-0808">Transferase</keyword>
<dbReference type="InterPro" id="IPR000182">
    <property type="entry name" value="GNAT_dom"/>
</dbReference>
<dbReference type="CDD" id="cd04301">
    <property type="entry name" value="NAT_SF"/>
    <property type="match status" value="1"/>
</dbReference>
<evidence type="ECO:0000313" key="4">
    <source>
        <dbReference type="Proteomes" id="UP000199161"/>
    </source>
</evidence>
<protein>
    <submittedName>
        <fullName evidence="3">L-amino acid N-acyltransferase YncA</fullName>
    </submittedName>
</protein>
<name>A0A1I1D312_NATHA</name>
<keyword evidence="3" id="KW-0012">Acyltransferase</keyword>
<dbReference type="PANTHER" id="PTHR47403:SF6">
    <property type="entry name" value="N-ACETYLTRANSFERASE DOMAIN-CONTAINING PROTEIN"/>
    <property type="match status" value="1"/>
</dbReference>
<keyword evidence="4" id="KW-1185">Reference proteome</keyword>
<dbReference type="PROSITE" id="PS51186">
    <property type="entry name" value="GNAT"/>
    <property type="match status" value="1"/>
</dbReference>
<evidence type="ECO:0000313" key="3">
    <source>
        <dbReference type="EMBL" id="SFB68716.1"/>
    </source>
</evidence>
<dbReference type="SUPFAM" id="SSF55729">
    <property type="entry name" value="Acyl-CoA N-acyltransferases (Nat)"/>
    <property type="match status" value="1"/>
</dbReference>
<proteinExistence type="predicted"/>
<gene>
    <name evidence="3" type="ORF">SAMN05444422_101175</name>
</gene>
<dbReference type="Gene3D" id="3.40.630.30">
    <property type="match status" value="1"/>
</dbReference>
<dbReference type="Pfam" id="PF00583">
    <property type="entry name" value="Acetyltransf_1"/>
    <property type="match status" value="1"/>
</dbReference>
<feature type="region of interest" description="Disordered" evidence="1">
    <location>
        <begin position="157"/>
        <end position="177"/>
    </location>
</feature>
<accession>A0A1I1D312</accession>
<dbReference type="OrthoDB" id="134118at2157"/>
<dbReference type="RefSeq" id="WP_089784542.1">
    <property type="nucleotide sequence ID" value="NZ_FOKW01000001.1"/>
</dbReference>
<dbReference type="AlphaFoldDB" id="A0A1I1D312"/>
<dbReference type="GO" id="GO:0016747">
    <property type="term" value="F:acyltransferase activity, transferring groups other than amino-acyl groups"/>
    <property type="evidence" value="ECO:0007669"/>
    <property type="project" value="InterPro"/>
</dbReference>
<dbReference type="PANTHER" id="PTHR47403">
    <property type="entry name" value="LOC100145250 PROTEIN"/>
    <property type="match status" value="1"/>
</dbReference>
<reference evidence="4" key="1">
    <citation type="submission" date="2016-10" db="EMBL/GenBank/DDBJ databases">
        <authorList>
            <person name="Varghese N."/>
            <person name="Submissions S."/>
        </authorList>
    </citation>
    <scope>NUCLEOTIDE SEQUENCE [LARGE SCALE GENOMIC DNA]</scope>
    <source>
        <strain evidence="4">DSM 13078</strain>
    </source>
</reference>
<dbReference type="InterPro" id="IPR016181">
    <property type="entry name" value="Acyl_CoA_acyltransferase"/>
</dbReference>
<dbReference type="Proteomes" id="UP000199161">
    <property type="component" value="Unassembled WGS sequence"/>
</dbReference>